<protein>
    <recommendedName>
        <fullName evidence="4">Glycerate kinase</fullName>
        <ecNumber evidence="3">2.7.1.31</ecNumber>
    </recommendedName>
</protein>
<dbReference type="PANTHER" id="PTHR12227:SF0">
    <property type="entry name" value="GLYCERATE KINASE"/>
    <property type="match status" value="1"/>
</dbReference>
<gene>
    <name evidence="11" type="ORF">ACJMK2_017321</name>
</gene>
<evidence type="ECO:0000256" key="6">
    <source>
        <dbReference type="ARBA" id="ARBA00022741"/>
    </source>
</evidence>
<keyword evidence="7" id="KW-0418">Kinase</keyword>
<evidence type="ECO:0000259" key="10">
    <source>
        <dbReference type="Pfam" id="PF13660"/>
    </source>
</evidence>
<sequence>MQSQVLKCCPRYLYPSVRTGGLAATLLHFPGSKHSSMASSYAPRPQSSTELHASVRKDSLKIFRSALDAVSPGQMIKRVLRVLKRENNHASAILDVDGREYQLHKNVYVVGFGKAVLGMARAVEECLNDHIVKGVISIPKGSREQLLAAGKGDLCLAADSKIKAYEGAQNNLPDEDAHKAAMAIQNLATAVDKGDLLLVLISGGGSALCPSPCPPITLMEEQELTKLMSRSGATINELNLIRRNIEVLKGGGLGQIARPAQVVSLILSDVIGDKLDIIGSGPTVPKLSSPRQCLDLINRFGFADKVAPSILSVLETKALDRKRNEEAVPYSFHLSDATKLWDHIQNVIIGSNAIAASAAMHTAEKLGYMSLVLMTDLQGEAHIRGGMFARLAKYTALCFNYMPPNKGSGLLRELEIQLIRDGISKESLIRVHAEANKAYNSGKGVCIITGGETTVTVKGSGRGGRNQEIVLSCALEMKNIFSDPSLEKYHVEFLSCGTDGQDGPTDAAGAFADKHLAAKASEKNMDLKKYLEDNDSYSALKQIDEGQYLIQTGFTGTNVMDIQVLIVKPM</sequence>
<dbReference type="Gene3D" id="3.40.50.10180">
    <property type="entry name" value="Glycerate kinase, MOFRL-like N-terminal domain"/>
    <property type="match status" value="1"/>
</dbReference>
<comment type="caution">
    <text evidence="11">The sequence shown here is derived from an EMBL/GenBank/DDBJ whole genome shotgun (WGS) entry which is preliminary data.</text>
</comment>
<proteinExistence type="inferred from homology"/>
<dbReference type="FunFam" id="3.40.50.10180:FF:000001">
    <property type="entry name" value="Glycerate kinase"/>
    <property type="match status" value="1"/>
</dbReference>
<dbReference type="InterPro" id="IPR007835">
    <property type="entry name" value="MOFRL"/>
</dbReference>
<dbReference type="PANTHER" id="PTHR12227">
    <property type="entry name" value="GLYCERATE KINASE"/>
    <property type="match status" value="1"/>
</dbReference>
<dbReference type="EC" id="2.7.1.31" evidence="3"/>
<evidence type="ECO:0000259" key="9">
    <source>
        <dbReference type="Pfam" id="PF05161"/>
    </source>
</evidence>
<keyword evidence="8" id="KW-0067">ATP-binding</keyword>
<dbReference type="AlphaFoldDB" id="A0ABD3UX86"/>
<evidence type="ECO:0000256" key="7">
    <source>
        <dbReference type="ARBA" id="ARBA00022777"/>
    </source>
</evidence>
<dbReference type="EMBL" id="JBJQND010000015">
    <property type="protein sequence ID" value="KAL3853812.1"/>
    <property type="molecule type" value="Genomic_DNA"/>
</dbReference>
<reference evidence="11 12" key="1">
    <citation type="submission" date="2024-11" db="EMBL/GenBank/DDBJ databases">
        <title>Chromosome-level genome assembly of the freshwater bivalve Anodonta woodiana.</title>
        <authorList>
            <person name="Chen X."/>
        </authorList>
    </citation>
    <scope>NUCLEOTIDE SEQUENCE [LARGE SCALE GENOMIC DNA]</scope>
    <source>
        <strain evidence="11">MN2024</strain>
        <tissue evidence="11">Gills</tissue>
    </source>
</reference>
<comment type="similarity">
    <text evidence="2">Belongs to the glycerate kinase type-2 family.</text>
</comment>
<dbReference type="Pfam" id="PF13660">
    <property type="entry name" value="DUF4147"/>
    <property type="match status" value="1"/>
</dbReference>
<dbReference type="InterPro" id="IPR025286">
    <property type="entry name" value="MOFRL_assoc_dom"/>
</dbReference>
<evidence type="ECO:0000256" key="5">
    <source>
        <dbReference type="ARBA" id="ARBA00022679"/>
    </source>
</evidence>
<dbReference type="GO" id="GO:0005524">
    <property type="term" value="F:ATP binding"/>
    <property type="evidence" value="ECO:0007669"/>
    <property type="project" value="UniProtKB-KW"/>
</dbReference>
<dbReference type="InterPro" id="IPR037035">
    <property type="entry name" value="GK-like_C_sf"/>
</dbReference>
<evidence type="ECO:0000256" key="3">
    <source>
        <dbReference type="ARBA" id="ARBA00012101"/>
    </source>
</evidence>
<keyword evidence="6" id="KW-0547">Nucleotide-binding</keyword>
<dbReference type="GO" id="GO:0008887">
    <property type="term" value="F:glycerate kinase activity"/>
    <property type="evidence" value="ECO:0007669"/>
    <property type="project" value="UniProtKB-EC"/>
</dbReference>
<feature type="domain" description="MOFRL" evidence="9">
    <location>
        <begin position="445"/>
        <end position="561"/>
    </location>
</feature>
<keyword evidence="5" id="KW-0808">Transferase</keyword>
<dbReference type="Gene3D" id="3.40.1480.10">
    <property type="entry name" value="MOFRL domain"/>
    <property type="match status" value="1"/>
</dbReference>
<name>A0ABD3UX86_SINWO</name>
<dbReference type="Proteomes" id="UP001634394">
    <property type="component" value="Unassembled WGS sequence"/>
</dbReference>
<dbReference type="InterPro" id="IPR039760">
    <property type="entry name" value="MOFRL_protein"/>
</dbReference>
<keyword evidence="12" id="KW-1185">Reference proteome</keyword>
<evidence type="ECO:0000256" key="8">
    <source>
        <dbReference type="ARBA" id="ARBA00022840"/>
    </source>
</evidence>
<dbReference type="InterPro" id="IPR038614">
    <property type="entry name" value="GK_N_sf"/>
</dbReference>
<comment type="catalytic activity">
    <reaction evidence="1">
        <text>(R)-glycerate + ATP = (2R)-3-phosphoglycerate + ADP + H(+)</text>
        <dbReference type="Rhea" id="RHEA:23516"/>
        <dbReference type="ChEBI" id="CHEBI:15378"/>
        <dbReference type="ChEBI" id="CHEBI:16659"/>
        <dbReference type="ChEBI" id="CHEBI:30616"/>
        <dbReference type="ChEBI" id="CHEBI:58272"/>
        <dbReference type="ChEBI" id="CHEBI:456216"/>
        <dbReference type="EC" id="2.7.1.31"/>
    </reaction>
</comment>
<evidence type="ECO:0000256" key="4">
    <source>
        <dbReference type="ARBA" id="ARBA00020720"/>
    </source>
</evidence>
<evidence type="ECO:0000256" key="1">
    <source>
        <dbReference type="ARBA" id="ARBA00000694"/>
    </source>
</evidence>
<organism evidence="11 12">
    <name type="scientific">Sinanodonta woodiana</name>
    <name type="common">Chinese pond mussel</name>
    <name type="synonym">Anodonta woodiana</name>
    <dbReference type="NCBI Taxonomy" id="1069815"/>
    <lineage>
        <taxon>Eukaryota</taxon>
        <taxon>Metazoa</taxon>
        <taxon>Spiralia</taxon>
        <taxon>Lophotrochozoa</taxon>
        <taxon>Mollusca</taxon>
        <taxon>Bivalvia</taxon>
        <taxon>Autobranchia</taxon>
        <taxon>Heteroconchia</taxon>
        <taxon>Palaeoheterodonta</taxon>
        <taxon>Unionida</taxon>
        <taxon>Unionoidea</taxon>
        <taxon>Unionidae</taxon>
        <taxon>Unioninae</taxon>
        <taxon>Sinanodonta</taxon>
    </lineage>
</organism>
<evidence type="ECO:0000313" key="11">
    <source>
        <dbReference type="EMBL" id="KAL3853812.1"/>
    </source>
</evidence>
<dbReference type="Pfam" id="PF05161">
    <property type="entry name" value="MOFRL"/>
    <property type="match status" value="1"/>
</dbReference>
<evidence type="ECO:0000313" key="12">
    <source>
        <dbReference type="Proteomes" id="UP001634394"/>
    </source>
</evidence>
<dbReference type="SUPFAM" id="SSF82544">
    <property type="entry name" value="GckA/TtuD-like"/>
    <property type="match status" value="1"/>
</dbReference>
<evidence type="ECO:0000256" key="2">
    <source>
        <dbReference type="ARBA" id="ARBA00005393"/>
    </source>
</evidence>
<accession>A0ABD3UX86</accession>
<feature type="domain" description="MOFRL-associated" evidence="10">
    <location>
        <begin position="60"/>
        <end position="315"/>
    </location>
</feature>